<keyword evidence="3" id="KW-1185">Reference proteome</keyword>
<protein>
    <submittedName>
        <fullName evidence="2">Uncharacterized protein</fullName>
    </submittedName>
</protein>
<feature type="region of interest" description="Disordered" evidence="1">
    <location>
        <begin position="1"/>
        <end position="25"/>
    </location>
</feature>
<accession>A0A151N8U4</accession>
<reference evidence="2 3" key="1">
    <citation type="journal article" date="2012" name="Genome Biol.">
        <title>Sequencing three crocodilian genomes to illuminate the evolution of archosaurs and amniotes.</title>
        <authorList>
            <person name="St John J.A."/>
            <person name="Braun E.L."/>
            <person name="Isberg S.R."/>
            <person name="Miles L.G."/>
            <person name="Chong A.Y."/>
            <person name="Gongora J."/>
            <person name="Dalzell P."/>
            <person name="Moran C."/>
            <person name="Bed'hom B."/>
            <person name="Abzhanov A."/>
            <person name="Burgess S.C."/>
            <person name="Cooksey A.M."/>
            <person name="Castoe T.A."/>
            <person name="Crawford N.G."/>
            <person name="Densmore L.D."/>
            <person name="Drew J.C."/>
            <person name="Edwards S.V."/>
            <person name="Faircloth B.C."/>
            <person name="Fujita M.K."/>
            <person name="Greenwold M.J."/>
            <person name="Hoffmann F.G."/>
            <person name="Howard J.M."/>
            <person name="Iguchi T."/>
            <person name="Janes D.E."/>
            <person name="Khan S.Y."/>
            <person name="Kohno S."/>
            <person name="de Koning A.J."/>
            <person name="Lance S.L."/>
            <person name="McCarthy F.M."/>
            <person name="McCormack J.E."/>
            <person name="Merchant M.E."/>
            <person name="Peterson D.G."/>
            <person name="Pollock D.D."/>
            <person name="Pourmand N."/>
            <person name="Raney B.J."/>
            <person name="Roessler K.A."/>
            <person name="Sanford J.R."/>
            <person name="Sawyer R.H."/>
            <person name="Schmidt C.J."/>
            <person name="Triplett E.W."/>
            <person name="Tuberville T.D."/>
            <person name="Venegas-Anaya M."/>
            <person name="Howard J.T."/>
            <person name="Jarvis E.D."/>
            <person name="Guillette L.J.Jr."/>
            <person name="Glenn T.C."/>
            <person name="Green R.E."/>
            <person name="Ray D.A."/>
        </authorList>
    </citation>
    <scope>NUCLEOTIDE SEQUENCE [LARGE SCALE GENOMIC DNA]</scope>
    <source>
        <strain evidence="2">KSC_2009_1</strain>
    </source>
</reference>
<proteinExistence type="predicted"/>
<dbReference type="EMBL" id="AKHW03003787">
    <property type="protein sequence ID" value="KYO33253.1"/>
    <property type="molecule type" value="Genomic_DNA"/>
</dbReference>
<comment type="caution">
    <text evidence="2">The sequence shown here is derived from an EMBL/GenBank/DDBJ whole genome shotgun (WGS) entry which is preliminary data.</text>
</comment>
<evidence type="ECO:0000313" key="3">
    <source>
        <dbReference type="Proteomes" id="UP000050525"/>
    </source>
</evidence>
<sequence>MLEPAPRLVGKRAARPVLAGPRRPPEPRLISRAVAVAAAPTGRCPCPGCSGRLNFQGSRGDLLQSLSLYAG</sequence>
<organism evidence="2 3">
    <name type="scientific">Alligator mississippiensis</name>
    <name type="common">American alligator</name>
    <dbReference type="NCBI Taxonomy" id="8496"/>
    <lineage>
        <taxon>Eukaryota</taxon>
        <taxon>Metazoa</taxon>
        <taxon>Chordata</taxon>
        <taxon>Craniata</taxon>
        <taxon>Vertebrata</taxon>
        <taxon>Euteleostomi</taxon>
        <taxon>Archelosauria</taxon>
        <taxon>Archosauria</taxon>
        <taxon>Crocodylia</taxon>
        <taxon>Alligatoridae</taxon>
        <taxon>Alligatorinae</taxon>
        <taxon>Alligator</taxon>
    </lineage>
</organism>
<gene>
    <name evidence="2" type="ORF">Y1Q_0015017</name>
</gene>
<evidence type="ECO:0000256" key="1">
    <source>
        <dbReference type="SAM" id="MobiDB-lite"/>
    </source>
</evidence>
<dbReference type="Proteomes" id="UP000050525">
    <property type="component" value="Unassembled WGS sequence"/>
</dbReference>
<dbReference type="AlphaFoldDB" id="A0A151N8U4"/>
<name>A0A151N8U4_ALLMI</name>
<evidence type="ECO:0000313" key="2">
    <source>
        <dbReference type="EMBL" id="KYO33253.1"/>
    </source>
</evidence>